<name>A0A6N1X3Q8_9BURK</name>
<dbReference type="KEGG" id="aant:HUK68_11875"/>
<feature type="coiled-coil region" evidence="2">
    <location>
        <begin position="320"/>
        <end position="363"/>
    </location>
</feature>
<comment type="similarity">
    <text evidence="1">Belongs to the outer membrane factor (OMF) (TC 1.B.17) family.</text>
</comment>
<gene>
    <name evidence="4" type="ORF">HUK68_11875</name>
</gene>
<keyword evidence="3" id="KW-0732">Signal</keyword>
<dbReference type="SUPFAM" id="SSF56954">
    <property type="entry name" value="Outer membrane efflux proteins (OEP)"/>
    <property type="match status" value="1"/>
</dbReference>
<dbReference type="RefSeq" id="WP_175504334.1">
    <property type="nucleotide sequence ID" value="NZ_CP054840.1"/>
</dbReference>
<proteinExistence type="inferred from homology"/>
<dbReference type="PANTHER" id="PTHR30203:SF24">
    <property type="entry name" value="BLR4935 PROTEIN"/>
    <property type="match status" value="1"/>
</dbReference>
<dbReference type="InterPro" id="IPR003423">
    <property type="entry name" value="OMP_efflux"/>
</dbReference>
<dbReference type="EMBL" id="CP054840">
    <property type="protein sequence ID" value="QKV53528.1"/>
    <property type="molecule type" value="Genomic_DNA"/>
</dbReference>
<evidence type="ECO:0000313" key="4">
    <source>
        <dbReference type="EMBL" id="QKV53528.1"/>
    </source>
</evidence>
<dbReference type="InterPro" id="IPR010131">
    <property type="entry name" value="MdtP/NodT-like"/>
</dbReference>
<protein>
    <submittedName>
        <fullName evidence="4">TolC family protein</fullName>
    </submittedName>
</protein>
<dbReference type="AlphaFoldDB" id="A0A6N1X3Q8"/>
<feature type="chain" id="PRO_5026945400" evidence="3">
    <location>
        <begin position="22"/>
        <end position="441"/>
    </location>
</feature>
<evidence type="ECO:0000256" key="1">
    <source>
        <dbReference type="ARBA" id="ARBA00007613"/>
    </source>
</evidence>
<organism evidence="4 5">
    <name type="scientific">Comamonas antarctica</name>
    <dbReference type="NCBI Taxonomy" id="2743470"/>
    <lineage>
        <taxon>Bacteria</taxon>
        <taxon>Pseudomonadati</taxon>
        <taxon>Pseudomonadota</taxon>
        <taxon>Betaproteobacteria</taxon>
        <taxon>Burkholderiales</taxon>
        <taxon>Comamonadaceae</taxon>
        <taxon>Comamonas</taxon>
    </lineage>
</organism>
<accession>A0A6N1X3Q8</accession>
<evidence type="ECO:0000313" key="5">
    <source>
        <dbReference type="Proteomes" id="UP000509579"/>
    </source>
</evidence>
<keyword evidence="5" id="KW-1185">Reference proteome</keyword>
<evidence type="ECO:0000256" key="2">
    <source>
        <dbReference type="SAM" id="Coils"/>
    </source>
</evidence>
<dbReference type="Pfam" id="PF02321">
    <property type="entry name" value="OEP"/>
    <property type="match status" value="1"/>
</dbReference>
<evidence type="ECO:0000256" key="3">
    <source>
        <dbReference type="SAM" id="SignalP"/>
    </source>
</evidence>
<dbReference type="Gene3D" id="1.20.1600.10">
    <property type="entry name" value="Outer membrane efflux proteins (OEP)"/>
    <property type="match status" value="1"/>
</dbReference>
<dbReference type="GO" id="GO:0015562">
    <property type="term" value="F:efflux transmembrane transporter activity"/>
    <property type="evidence" value="ECO:0007669"/>
    <property type="project" value="InterPro"/>
</dbReference>
<feature type="signal peptide" evidence="3">
    <location>
        <begin position="1"/>
        <end position="21"/>
    </location>
</feature>
<dbReference type="Proteomes" id="UP000509579">
    <property type="component" value="Chromosome"/>
</dbReference>
<sequence>MKAIKSIAAAVAVLCAGACLAAAPAAAAPAAQAPAAAAPAAPASALPASLGLVEYLALVRSYHPTLRAMPLRQRMEQADVQTASTWANPSVHYSRKPEEKEWGVEQPLPIFGQIGMRKEAAQLAGATGEAERAAQVQEIMSEAAQRFAQLLLEQQKLAAKEQAMAQLDQAVKIVQGQIQLGARSRYDGTRVDLQRAQMQVQLEQQQAQTLAARAALAQLVALPNWSPEAVGSLLPAPLAQEQNFDAMWLQAQPRLPALQAAHAKVVQAEQFTRQQAREALPTPTVGVTRVRGRQESYGYNQLVVSVELPLFDRKQGPIERARLEHAQALLEEDAAQLQARQQLQQALRQRDLLRKSLQAFESRGLSQLAPLRQMAQDSYRLGQSSIMEWLDAMESVSTHQQEYLDLTLQMWQAEWQLDAARGQLPLTDGVVGTGCVAPACL</sequence>
<keyword evidence="2" id="KW-0175">Coiled coil</keyword>
<reference evidence="4 5" key="1">
    <citation type="submission" date="2020-06" db="EMBL/GenBank/DDBJ databases">
        <title>Acidovorax antarctica sp. nov., isolated from Corinth ice sheet soil, Antarctic Fields Peninsula.</title>
        <authorList>
            <person name="Xu Q."/>
            <person name="Peng F."/>
        </authorList>
    </citation>
    <scope>NUCLEOTIDE SEQUENCE [LARGE SCALE GENOMIC DNA]</scope>
    <source>
        <strain evidence="4 5">16-35-5</strain>
    </source>
</reference>
<dbReference type="PANTHER" id="PTHR30203">
    <property type="entry name" value="OUTER MEMBRANE CATION EFFLUX PROTEIN"/>
    <property type="match status" value="1"/>
</dbReference>